<evidence type="ECO:0000313" key="1">
    <source>
        <dbReference type="EMBL" id="KAG6718508.1"/>
    </source>
</evidence>
<organism evidence="1 2">
    <name type="scientific">Carya illinoinensis</name>
    <name type="common">Pecan</name>
    <dbReference type="NCBI Taxonomy" id="32201"/>
    <lineage>
        <taxon>Eukaryota</taxon>
        <taxon>Viridiplantae</taxon>
        <taxon>Streptophyta</taxon>
        <taxon>Embryophyta</taxon>
        <taxon>Tracheophyta</taxon>
        <taxon>Spermatophyta</taxon>
        <taxon>Magnoliopsida</taxon>
        <taxon>eudicotyledons</taxon>
        <taxon>Gunneridae</taxon>
        <taxon>Pentapetalae</taxon>
        <taxon>rosids</taxon>
        <taxon>fabids</taxon>
        <taxon>Fagales</taxon>
        <taxon>Juglandaceae</taxon>
        <taxon>Carya</taxon>
    </lineage>
</organism>
<evidence type="ECO:0000313" key="2">
    <source>
        <dbReference type="Proteomes" id="UP000811246"/>
    </source>
</evidence>
<gene>
    <name evidence="1" type="ORF">I3842_04G153800</name>
</gene>
<protein>
    <submittedName>
        <fullName evidence="1">Uncharacterized protein</fullName>
    </submittedName>
</protein>
<name>A0A922JS49_CARIL</name>
<comment type="caution">
    <text evidence="1">The sequence shown here is derived from an EMBL/GenBank/DDBJ whole genome shotgun (WGS) entry which is preliminary data.</text>
</comment>
<sequence length="134" mass="14737">MDLVLLKHDCPTTMVQPHGQDKSLIVDRGVNAMDVEASCTIEQISLTSWPGQIDADHPINISPSCTDLRNLFSYGFVLSWYSIYCGSCSEPSSYCYMEDDNKVSCSVSGLIGFSKLMAFYVASDDFSGQPEKAL</sequence>
<accession>A0A922JS49</accession>
<dbReference type="EMBL" id="CM031828">
    <property type="protein sequence ID" value="KAG6718508.1"/>
    <property type="molecule type" value="Genomic_DNA"/>
</dbReference>
<dbReference type="Proteomes" id="UP000811246">
    <property type="component" value="Chromosome 4"/>
</dbReference>
<dbReference type="AlphaFoldDB" id="A0A922JS49"/>
<reference evidence="1" key="1">
    <citation type="submission" date="2021-01" db="EMBL/GenBank/DDBJ databases">
        <authorList>
            <person name="Lovell J.T."/>
            <person name="Bentley N."/>
            <person name="Bhattarai G."/>
            <person name="Jenkins J.W."/>
            <person name="Sreedasyam A."/>
            <person name="Alarcon Y."/>
            <person name="Bock C."/>
            <person name="Boston L."/>
            <person name="Carlson J."/>
            <person name="Cervantes K."/>
            <person name="Clermont K."/>
            <person name="Krom N."/>
            <person name="Kubenka K."/>
            <person name="Mamidi S."/>
            <person name="Mattison C."/>
            <person name="Monteros M."/>
            <person name="Pisani C."/>
            <person name="Plott C."/>
            <person name="Rajasekar S."/>
            <person name="Rhein H.S."/>
            <person name="Rohla C."/>
            <person name="Song M."/>
            <person name="Hilaire R.S."/>
            <person name="Shu S."/>
            <person name="Wells L."/>
            <person name="Wang X."/>
            <person name="Webber J."/>
            <person name="Heerema R.J."/>
            <person name="Klein P."/>
            <person name="Conner P."/>
            <person name="Grauke L."/>
            <person name="Grimwood J."/>
            <person name="Schmutz J."/>
            <person name="Randall J.J."/>
        </authorList>
    </citation>
    <scope>NUCLEOTIDE SEQUENCE</scope>
    <source>
        <tissue evidence="1">Leaf</tissue>
    </source>
</reference>
<proteinExistence type="predicted"/>